<feature type="region of interest" description="Disordered" evidence="1">
    <location>
        <begin position="281"/>
        <end position="310"/>
    </location>
</feature>
<protein>
    <recommendedName>
        <fullName evidence="5">Outer membrane beta-barrel porin/alpha-amylase</fullName>
    </recommendedName>
</protein>
<feature type="compositionally biased region" description="Basic residues" evidence="1">
    <location>
        <begin position="300"/>
        <end position="310"/>
    </location>
</feature>
<feature type="signal peptide" evidence="2">
    <location>
        <begin position="1"/>
        <end position="27"/>
    </location>
</feature>
<gene>
    <name evidence="3" type="ORF">AA314_09270</name>
</gene>
<evidence type="ECO:0000256" key="2">
    <source>
        <dbReference type="SAM" id="SignalP"/>
    </source>
</evidence>
<dbReference type="Proteomes" id="UP000035579">
    <property type="component" value="Chromosome"/>
</dbReference>
<dbReference type="EMBL" id="CP011509">
    <property type="protein sequence ID" value="AKJ07644.1"/>
    <property type="molecule type" value="Genomic_DNA"/>
</dbReference>
<evidence type="ECO:0000256" key="1">
    <source>
        <dbReference type="SAM" id="MobiDB-lite"/>
    </source>
</evidence>
<proteinExistence type="predicted"/>
<dbReference type="AlphaFoldDB" id="A0AAC8QHV6"/>
<evidence type="ECO:0008006" key="5">
    <source>
        <dbReference type="Google" id="ProtNLM"/>
    </source>
</evidence>
<reference evidence="3 4" key="1">
    <citation type="submission" date="2015-05" db="EMBL/GenBank/DDBJ databases">
        <title>Genome assembly of Archangium gephyra DSM 2261.</title>
        <authorList>
            <person name="Sharma G."/>
            <person name="Subramanian S."/>
        </authorList>
    </citation>
    <scope>NUCLEOTIDE SEQUENCE [LARGE SCALE GENOMIC DNA]</scope>
    <source>
        <strain evidence="3 4">DSM 2261</strain>
    </source>
</reference>
<evidence type="ECO:0000313" key="4">
    <source>
        <dbReference type="Proteomes" id="UP000035579"/>
    </source>
</evidence>
<sequence>MSRRMNARLPTLSLAAAVFLLASPVEAKPYRAMVTRTAETTRSGNLELGLRYQGFFNLESERSLPYQQLSPSIRWGILDNLEANVYFELLGLGLPGDSDFQLAFGDIPLGLQWTFLETRPFALAAYARVTFPTGPSNQDAIPPHLSDGTWDYEGTLVGELRVSKDLRFMLNGSYLHQGTRDRGALADFDVPDAVQLGLAGTYNLDNFTLVGLEVIGRIYFEPAITPVWTNNANQVEIVPVVRREVFPGLVLEAVAGISVTPDLSNIYRFRALVGGTYEFDLASGPRLPEDDDDKDDKPTPKKKKPSTRKR</sequence>
<keyword evidence="2" id="KW-0732">Signal</keyword>
<feature type="chain" id="PRO_5042034983" description="Outer membrane beta-barrel porin/alpha-amylase" evidence="2">
    <location>
        <begin position="28"/>
        <end position="310"/>
    </location>
</feature>
<dbReference type="KEGG" id="age:AA314_09270"/>
<organism evidence="3 4">
    <name type="scientific">Archangium gephyra</name>
    <dbReference type="NCBI Taxonomy" id="48"/>
    <lineage>
        <taxon>Bacteria</taxon>
        <taxon>Pseudomonadati</taxon>
        <taxon>Myxococcota</taxon>
        <taxon>Myxococcia</taxon>
        <taxon>Myxococcales</taxon>
        <taxon>Cystobacterineae</taxon>
        <taxon>Archangiaceae</taxon>
        <taxon>Archangium</taxon>
    </lineage>
</organism>
<evidence type="ECO:0000313" key="3">
    <source>
        <dbReference type="EMBL" id="AKJ07644.1"/>
    </source>
</evidence>
<name>A0AAC8QHV6_9BACT</name>
<accession>A0AAC8QHV6</accession>